<reference evidence="2" key="1">
    <citation type="submission" date="2018-01" db="EMBL/GenBank/DDBJ databases">
        <authorList>
            <person name="Mao J.F."/>
        </authorList>
    </citation>
    <scope>NUCLEOTIDE SEQUENCE</scope>
    <source>
        <strain evidence="2">Huo1</strain>
        <tissue evidence="2">Leaf</tissue>
    </source>
</reference>
<name>A0A8X9A7C1_SALSN</name>
<protein>
    <submittedName>
        <fullName evidence="2">Uncharacterized protein</fullName>
    </submittedName>
</protein>
<evidence type="ECO:0000313" key="3">
    <source>
        <dbReference type="Proteomes" id="UP000298416"/>
    </source>
</evidence>
<feature type="region of interest" description="Disordered" evidence="1">
    <location>
        <begin position="144"/>
        <end position="164"/>
    </location>
</feature>
<dbReference type="AlphaFoldDB" id="A0A8X9A7C1"/>
<sequence length="339" mass="38154">MPHWQWSSEHIAEAQSRQFQGALRHCWDVVNASSGYILVQFLQPTRFRPCHEQPPGWPPPQCLPPSYWPAQRRQHTYEKQQQAHAYRQQHEPVAAHMEPLNRFGYSRPRHQSNPTLVSEHSSYTCTLSDVELQNPDAEYRVRQSNYLPPHPTYTDSYGQPRNSSARYNLWQPEFPLPDRMLHPPTPRSPSYRSSAPPCTALADSPAATTQSRSCHEHPTVVLQPLLGPTSLQRSAIPPMASAAVPPSSSHLPSTRPTTHLVSCEEMHLGVEGDSQGDSSQQKCLDSDDDYEDDRVDSEDRRSYNLTTAGIQPLKVLVQRFMEDKQFGGVGMMPTSGAGA</sequence>
<organism evidence="2">
    <name type="scientific">Salvia splendens</name>
    <name type="common">Scarlet sage</name>
    <dbReference type="NCBI Taxonomy" id="180675"/>
    <lineage>
        <taxon>Eukaryota</taxon>
        <taxon>Viridiplantae</taxon>
        <taxon>Streptophyta</taxon>
        <taxon>Embryophyta</taxon>
        <taxon>Tracheophyta</taxon>
        <taxon>Spermatophyta</taxon>
        <taxon>Magnoliopsida</taxon>
        <taxon>eudicotyledons</taxon>
        <taxon>Gunneridae</taxon>
        <taxon>Pentapetalae</taxon>
        <taxon>asterids</taxon>
        <taxon>lamiids</taxon>
        <taxon>Lamiales</taxon>
        <taxon>Lamiaceae</taxon>
        <taxon>Nepetoideae</taxon>
        <taxon>Mentheae</taxon>
        <taxon>Salviinae</taxon>
        <taxon>Salvia</taxon>
        <taxon>Salvia subgen. Calosphace</taxon>
        <taxon>core Calosphace</taxon>
    </lineage>
</organism>
<evidence type="ECO:0000256" key="1">
    <source>
        <dbReference type="SAM" id="MobiDB-lite"/>
    </source>
</evidence>
<keyword evidence="3" id="KW-1185">Reference proteome</keyword>
<gene>
    <name evidence="2" type="ORF">SASPL_109203</name>
</gene>
<proteinExistence type="predicted"/>
<dbReference type="Proteomes" id="UP000298416">
    <property type="component" value="Unassembled WGS sequence"/>
</dbReference>
<feature type="compositionally biased region" description="Polar residues" evidence="1">
    <location>
        <begin position="153"/>
        <end position="164"/>
    </location>
</feature>
<evidence type="ECO:0000313" key="2">
    <source>
        <dbReference type="EMBL" id="KAG6431128.1"/>
    </source>
</evidence>
<feature type="region of interest" description="Disordered" evidence="1">
    <location>
        <begin position="270"/>
        <end position="303"/>
    </location>
</feature>
<accession>A0A8X9A7C1</accession>
<feature type="region of interest" description="Disordered" evidence="1">
    <location>
        <begin position="238"/>
        <end position="257"/>
    </location>
</feature>
<comment type="caution">
    <text evidence="2">The sequence shown here is derived from an EMBL/GenBank/DDBJ whole genome shotgun (WGS) entry which is preliminary data.</text>
</comment>
<feature type="region of interest" description="Disordered" evidence="1">
    <location>
        <begin position="178"/>
        <end position="215"/>
    </location>
</feature>
<feature type="compositionally biased region" description="Low complexity" evidence="1">
    <location>
        <begin position="238"/>
        <end position="253"/>
    </location>
</feature>
<reference evidence="2" key="2">
    <citation type="submission" date="2020-08" db="EMBL/GenBank/DDBJ databases">
        <title>Plant Genome Project.</title>
        <authorList>
            <person name="Zhang R.-G."/>
        </authorList>
    </citation>
    <scope>NUCLEOTIDE SEQUENCE</scope>
    <source>
        <strain evidence="2">Huo1</strain>
        <tissue evidence="2">Leaf</tissue>
    </source>
</reference>
<dbReference type="EMBL" id="PNBA02000003">
    <property type="protein sequence ID" value="KAG6431128.1"/>
    <property type="molecule type" value="Genomic_DNA"/>
</dbReference>
<feature type="compositionally biased region" description="Acidic residues" evidence="1">
    <location>
        <begin position="286"/>
        <end position="296"/>
    </location>
</feature>
<feature type="compositionally biased region" description="Low complexity" evidence="1">
    <location>
        <begin position="188"/>
        <end position="197"/>
    </location>
</feature>